<evidence type="ECO:0000256" key="6">
    <source>
        <dbReference type="ARBA" id="ARBA00022694"/>
    </source>
</evidence>
<dbReference type="GO" id="GO:0016491">
    <property type="term" value="F:oxidoreductase activity"/>
    <property type="evidence" value="ECO:0007669"/>
    <property type="project" value="UniProtKB-KW"/>
</dbReference>
<evidence type="ECO:0000259" key="15">
    <source>
        <dbReference type="Pfam" id="PF01207"/>
    </source>
</evidence>
<comment type="similarity">
    <text evidence="13">Belongs to the dus family.</text>
</comment>
<feature type="binding site" evidence="12">
    <location>
        <begin position="211"/>
        <end position="213"/>
    </location>
    <ligand>
        <name>FMN</name>
        <dbReference type="ChEBI" id="CHEBI:58210"/>
    </ligand>
</feature>
<dbReference type="EC" id="1.3.1.-" evidence="12"/>
<keyword evidence="3 12" id="KW-0820">tRNA-binding</keyword>
<evidence type="ECO:0000256" key="14">
    <source>
        <dbReference type="SAM" id="MobiDB-lite"/>
    </source>
</evidence>
<comment type="caution">
    <text evidence="16">The sequence shown here is derived from an EMBL/GenBank/DDBJ whole genome shotgun (WGS) entry which is preliminary data.</text>
</comment>
<keyword evidence="6 12" id="KW-0819">tRNA processing</keyword>
<dbReference type="PROSITE" id="PS01136">
    <property type="entry name" value="UPF0034"/>
    <property type="match status" value="1"/>
</dbReference>
<evidence type="ECO:0000256" key="13">
    <source>
        <dbReference type="PIRNR" id="PIRNR006621"/>
    </source>
</evidence>
<reference evidence="16 17" key="1">
    <citation type="submission" date="2020-08" db="EMBL/GenBank/DDBJ databases">
        <title>Genomic Encyclopedia of Type Strains, Phase III (KMG-III): the genomes of soil and plant-associated and newly described type strains.</title>
        <authorList>
            <person name="Whitman W."/>
        </authorList>
    </citation>
    <scope>NUCLEOTIDE SEQUENCE [LARGE SCALE GENOMIC DNA]</scope>
    <source>
        <strain evidence="16 17">CECT 7247</strain>
    </source>
</reference>
<feature type="compositionally biased region" description="Basic and acidic residues" evidence="14">
    <location>
        <begin position="365"/>
        <end position="374"/>
    </location>
</feature>
<dbReference type="InterPro" id="IPR004652">
    <property type="entry name" value="DusB-like"/>
</dbReference>
<evidence type="ECO:0000256" key="12">
    <source>
        <dbReference type="HAMAP-Rule" id="MF_02042"/>
    </source>
</evidence>
<evidence type="ECO:0000313" key="16">
    <source>
        <dbReference type="EMBL" id="MBB3197116.1"/>
    </source>
</evidence>
<dbReference type="PANTHER" id="PTHR45846:SF1">
    <property type="entry name" value="TRNA-DIHYDROURIDINE(47) SYNTHASE [NAD(P)(+)]-LIKE"/>
    <property type="match status" value="1"/>
</dbReference>
<comment type="function">
    <text evidence="2 12 13">Catalyzes the synthesis of 5,6-dihydrouridine (D), a modified base found in the D-loop of most tRNAs, via the reduction of the C5-C6 double bond in target uridines.</text>
</comment>
<keyword evidence="5 12" id="KW-0288">FMN</keyword>
<evidence type="ECO:0000313" key="17">
    <source>
        <dbReference type="Proteomes" id="UP000574369"/>
    </source>
</evidence>
<feature type="domain" description="DUS-like FMN-binding" evidence="15">
    <location>
        <begin position="22"/>
        <end position="325"/>
    </location>
</feature>
<dbReference type="InterPro" id="IPR024036">
    <property type="entry name" value="tRNA-dHydroUridine_Synthase_C"/>
</dbReference>
<dbReference type="PANTHER" id="PTHR45846">
    <property type="entry name" value="TRNA-DIHYDROURIDINE(47) SYNTHASE [NAD(P)(+)]-LIKE"/>
    <property type="match status" value="1"/>
</dbReference>
<feature type="compositionally biased region" description="Polar residues" evidence="14">
    <location>
        <begin position="355"/>
        <end position="364"/>
    </location>
</feature>
<comment type="similarity">
    <text evidence="12">Belongs to the Dus family. DusB subfamily.</text>
</comment>
<dbReference type="Gene3D" id="1.10.1200.80">
    <property type="entry name" value="Putative flavin oxidoreducatase, domain 2"/>
    <property type="match status" value="1"/>
</dbReference>
<evidence type="ECO:0000256" key="9">
    <source>
        <dbReference type="ARBA" id="ARBA00023002"/>
    </source>
</evidence>
<dbReference type="Proteomes" id="UP000574369">
    <property type="component" value="Unassembled WGS sequence"/>
</dbReference>
<keyword evidence="4 12" id="KW-0285">Flavoprotein</keyword>
<dbReference type="PIRSF" id="PIRSF006621">
    <property type="entry name" value="Dus"/>
    <property type="match status" value="1"/>
</dbReference>
<evidence type="ECO:0000256" key="2">
    <source>
        <dbReference type="ARBA" id="ARBA00002790"/>
    </source>
</evidence>
<feature type="binding site" evidence="12">
    <location>
        <begin position="24"/>
        <end position="26"/>
    </location>
    <ligand>
        <name>FMN</name>
        <dbReference type="ChEBI" id="CHEBI:58210"/>
    </ligand>
</feature>
<dbReference type="InterPro" id="IPR018517">
    <property type="entry name" value="tRNA_hU_synthase_CS"/>
</dbReference>
<dbReference type="InterPro" id="IPR001269">
    <property type="entry name" value="DUS_fam"/>
</dbReference>
<dbReference type="Pfam" id="PF01207">
    <property type="entry name" value="Dus"/>
    <property type="match status" value="1"/>
</dbReference>
<evidence type="ECO:0000256" key="5">
    <source>
        <dbReference type="ARBA" id="ARBA00022643"/>
    </source>
</evidence>
<feature type="region of interest" description="Disordered" evidence="14">
    <location>
        <begin position="340"/>
        <end position="374"/>
    </location>
</feature>
<sequence>MPTPLPGPMTLGPYRLPNRLFVAPMAGVTDRPFRVLCKKLGAGYAVSEMVTSRKDLWNSLKTSRRANHEGESAPISVQIAGTDAQMMAEAAAYNIDRGAQIIDINMGCPAKKVCNKWAGSALMQDEPLALEIIEAVVAACAPRGVPVTLKMRTGWCQAEKNAVRLARAAQEAGVSMVTVHGRTREQGYSGQAEYDTIAAVKAALNIPVVANGDISTPQKALEVLAATGADALMIGRAAQGRPWIFAEIAHFLETGELLPAPRIADAKRWLIEHLHDHYTLYGELTGMRSARKHIGWAVRALPGGEDFRRHMNTLDSCDDQVRTLSDWLDALAQDHDRLPYLAPAANDDPDEELSSGVSPHNNDNSAHEERRLTA</sequence>
<dbReference type="Gene3D" id="3.20.20.70">
    <property type="entry name" value="Aldolase class I"/>
    <property type="match status" value="1"/>
</dbReference>
<protein>
    <recommendedName>
        <fullName evidence="12">tRNA-dihydrouridine synthase B</fullName>
        <ecNumber evidence="12">1.3.1.-</ecNumber>
    </recommendedName>
</protein>
<comment type="catalytic activity">
    <reaction evidence="11 12">
        <text>a 5,6-dihydrouridine in tRNA + NAD(+) = a uridine in tRNA + NADH + H(+)</text>
        <dbReference type="Rhea" id="RHEA:54452"/>
        <dbReference type="Rhea" id="RHEA-COMP:13339"/>
        <dbReference type="Rhea" id="RHEA-COMP:13887"/>
        <dbReference type="ChEBI" id="CHEBI:15378"/>
        <dbReference type="ChEBI" id="CHEBI:57540"/>
        <dbReference type="ChEBI" id="CHEBI:57945"/>
        <dbReference type="ChEBI" id="CHEBI:65315"/>
        <dbReference type="ChEBI" id="CHEBI:74443"/>
    </reaction>
</comment>
<dbReference type="EMBL" id="JACHXO010000010">
    <property type="protein sequence ID" value="MBB3197116.1"/>
    <property type="molecule type" value="Genomic_DNA"/>
</dbReference>
<evidence type="ECO:0000256" key="11">
    <source>
        <dbReference type="ARBA" id="ARBA00048802"/>
    </source>
</evidence>
<evidence type="ECO:0000256" key="3">
    <source>
        <dbReference type="ARBA" id="ARBA00022555"/>
    </source>
</evidence>
<gene>
    <name evidence="12" type="primary">dusB</name>
    <name evidence="16" type="ORF">FHS28_004541</name>
</gene>
<feature type="binding site" evidence="12">
    <location>
        <position position="150"/>
    </location>
    <ligand>
        <name>FMN</name>
        <dbReference type="ChEBI" id="CHEBI:58210"/>
    </ligand>
</feature>
<dbReference type="SUPFAM" id="SSF51395">
    <property type="entry name" value="FMN-linked oxidoreductases"/>
    <property type="match status" value="1"/>
</dbReference>
<accession>A0ABR6GZD2</accession>
<organism evidence="16 17">
    <name type="scientific">Roseateles terrae</name>
    <dbReference type="NCBI Taxonomy" id="431060"/>
    <lineage>
        <taxon>Bacteria</taxon>
        <taxon>Pseudomonadati</taxon>
        <taxon>Pseudomonadota</taxon>
        <taxon>Betaproteobacteria</taxon>
        <taxon>Burkholderiales</taxon>
        <taxon>Sphaerotilaceae</taxon>
        <taxon>Roseateles</taxon>
    </lineage>
</organism>
<keyword evidence="8 12" id="KW-0694">RNA-binding</keyword>
<keyword evidence="9 12" id="KW-0560">Oxidoreductase</keyword>
<evidence type="ECO:0000256" key="4">
    <source>
        <dbReference type="ARBA" id="ARBA00022630"/>
    </source>
</evidence>
<comment type="cofactor">
    <cofactor evidence="1 12 13">
        <name>FMN</name>
        <dbReference type="ChEBI" id="CHEBI:58210"/>
    </cofactor>
</comment>
<feature type="binding site" evidence="12">
    <location>
        <position position="78"/>
    </location>
    <ligand>
        <name>FMN</name>
        <dbReference type="ChEBI" id="CHEBI:58210"/>
    </ligand>
</feature>
<comment type="catalytic activity">
    <reaction evidence="10 12">
        <text>a 5,6-dihydrouridine in tRNA + NADP(+) = a uridine in tRNA + NADPH + H(+)</text>
        <dbReference type="Rhea" id="RHEA:23624"/>
        <dbReference type="Rhea" id="RHEA-COMP:13339"/>
        <dbReference type="Rhea" id="RHEA-COMP:13887"/>
        <dbReference type="ChEBI" id="CHEBI:15378"/>
        <dbReference type="ChEBI" id="CHEBI:57783"/>
        <dbReference type="ChEBI" id="CHEBI:58349"/>
        <dbReference type="ChEBI" id="CHEBI:65315"/>
        <dbReference type="ChEBI" id="CHEBI:74443"/>
    </reaction>
</comment>
<feature type="binding site" evidence="12">
    <location>
        <begin position="235"/>
        <end position="236"/>
    </location>
    <ligand>
        <name>FMN</name>
        <dbReference type="ChEBI" id="CHEBI:58210"/>
    </ligand>
</feature>
<dbReference type="InterPro" id="IPR032887">
    <property type="entry name" value="DusB"/>
</dbReference>
<name>A0ABR6GZD2_9BURK</name>
<dbReference type="InterPro" id="IPR013785">
    <property type="entry name" value="Aldolase_TIM"/>
</dbReference>
<keyword evidence="7 12" id="KW-0521">NADP</keyword>
<dbReference type="HAMAP" id="MF_02042">
    <property type="entry name" value="DusB_subfam"/>
    <property type="match status" value="1"/>
</dbReference>
<evidence type="ECO:0000256" key="10">
    <source>
        <dbReference type="ARBA" id="ARBA00048205"/>
    </source>
</evidence>
<keyword evidence="17" id="KW-1185">Reference proteome</keyword>
<proteinExistence type="inferred from homology"/>
<evidence type="ECO:0000256" key="1">
    <source>
        <dbReference type="ARBA" id="ARBA00001917"/>
    </source>
</evidence>
<feature type="active site" description="Proton donor" evidence="12">
    <location>
        <position position="108"/>
    </location>
</feature>
<evidence type="ECO:0000256" key="8">
    <source>
        <dbReference type="ARBA" id="ARBA00022884"/>
    </source>
</evidence>
<evidence type="ECO:0000256" key="7">
    <source>
        <dbReference type="ARBA" id="ARBA00022857"/>
    </source>
</evidence>
<dbReference type="NCBIfam" id="TIGR00737">
    <property type="entry name" value="nifR3_yhdG"/>
    <property type="match status" value="1"/>
</dbReference>
<dbReference type="CDD" id="cd02801">
    <property type="entry name" value="DUS_like_FMN"/>
    <property type="match status" value="1"/>
</dbReference>
<dbReference type="InterPro" id="IPR035587">
    <property type="entry name" value="DUS-like_FMN-bd"/>
</dbReference>